<protein>
    <submittedName>
        <fullName evidence="3">Uncharacterized protein</fullName>
    </submittedName>
</protein>
<dbReference type="EMBL" id="JAKKPZ010000049">
    <property type="protein sequence ID" value="KAI1706260.1"/>
    <property type="molecule type" value="Genomic_DNA"/>
</dbReference>
<organism evidence="3 4">
    <name type="scientific">Ditylenchus destructor</name>
    <dbReference type="NCBI Taxonomy" id="166010"/>
    <lineage>
        <taxon>Eukaryota</taxon>
        <taxon>Metazoa</taxon>
        <taxon>Ecdysozoa</taxon>
        <taxon>Nematoda</taxon>
        <taxon>Chromadorea</taxon>
        <taxon>Rhabditida</taxon>
        <taxon>Tylenchina</taxon>
        <taxon>Tylenchomorpha</taxon>
        <taxon>Sphaerularioidea</taxon>
        <taxon>Anguinidae</taxon>
        <taxon>Anguininae</taxon>
        <taxon>Ditylenchus</taxon>
    </lineage>
</organism>
<feature type="region of interest" description="Disordered" evidence="1">
    <location>
        <begin position="556"/>
        <end position="709"/>
    </location>
</feature>
<accession>A0AAD4MVU5</accession>
<keyword evidence="2" id="KW-1133">Transmembrane helix</keyword>
<dbReference type="Proteomes" id="UP001201812">
    <property type="component" value="Unassembled WGS sequence"/>
</dbReference>
<keyword evidence="4" id="KW-1185">Reference proteome</keyword>
<proteinExistence type="predicted"/>
<evidence type="ECO:0000256" key="2">
    <source>
        <dbReference type="SAM" id="Phobius"/>
    </source>
</evidence>
<dbReference type="PANTHER" id="PTHR39387">
    <property type="entry name" value="SHAVENOID, ISOFORM B"/>
    <property type="match status" value="1"/>
</dbReference>
<evidence type="ECO:0000313" key="3">
    <source>
        <dbReference type="EMBL" id="KAI1706260.1"/>
    </source>
</evidence>
<keyword evidence="2" id="KW-0472">Membrane</keyword>
<dbReference type="AlphaFoldDB" id="A0AAD4MVU5"/>
<feature type="compositionally biased region" description="Polar residues" evidence="1">
    <location>
        <begin position="778"/>
        <end position="787"/>
    </location>
</feature>
<feature type="compositionally biased region" description="Low complexity" evidence="1">
    <location>
        <begin position="258"/>
        <end position="274"/>
    </location>
</feature>
<keyword evidence="2" id="KW-0812">Transmembrane</keyword>
<evidence type="ECO:0000256" key="1">
    <source>
        <dbReference type="SAM" id="MobiDB-lite"/>
    </source>
</evidence>
<sequence>MEESTQNSSPWRAIIRSEQSGDVIFTGWHSCLQKTENDEEEDLCQTKFKAERWSLDDQVDDGDNMIMGAMVGDECVCQCPLKLPTFVQNQDQENAASDVEGCVEKLDLCPKPVLFKSQTGDANTVPTIIPVAPQNGLLSDGYILNPIEWKPMWKESTIKVRPKVGIRCEPKGLLFLSGKSSEWKEGDLSMIRFGWTDGDANIFWNLSKIDESVKEELKGAIVRMDLDCQRGSHTHIHCMAFKVGGQIEAIGSTDSKPVVDSDSSQSNQSANPDQFPTKHHRLRFPQESQSSQGRLETILIILLAILLFLSVFGSVVLWNVCWRLKKSELISTLQMQFLYHIKQEKDKATAVEAQHRYRMAAKAAQAAATGGHQAQQHGFANGMIVPTVPERYSTGLSRSGVYGEDLEDATCNMNEDDSDSFCGPFGSNGRRPPDLGDGCYGGSGIPTKRKLYFSAEFFEPHLMAEPPPMAEQFLHDLRKMIAITKQRLMLRSRHIPRLSVIFEEEPEEEAQTPVTYKTQDELMPRRFFYYDHKVEELADMELDDLEGQKVTMLAPPKYLGVPPDPVSRPKSPIPTHSISDTDGSPRSAKSSKSVEDSGRETMSNDGTSNSESANSDSSTTSPPATPPTAAKEVNNTKSIRQLINGFESPSTPQKSSTQPISQLAIPSPINNPRSRPHQTHKPPSSYFQAGVAHPSPTHSGKFLSQDSPNLKQNNFNQRSPVMPQGFKGYNATSKLPQHKKVNGGNTYAVFPSDSMLKKSLPRRSKKVIAGKPPAKTALPQQPNRTTPQFAFKSTSFMETNM</sequence>
<feature type="compositionally biased region" description="Low complexity" evidence="1">
    <location>
        <begin position="607"/>
        <end position="630"/>
    </location>
</feature>
<evidence type="ECO:0000313" key="4">
    <source>
        <dbReference type="Proteomes" id="UP001201812"/>
    </source>
</evidence>
<feature type="compositionally biased region" description="Polar residues" evidence="1">
    <location>
        <begin position="574"/>
        <end position="591"/>
    </location>
</feature>
<reference evidence="3" key="1">
    <citation type="submission" date="2022-01" db="EMBL/GenBank/DDBJ databases">
        <title>Genome Sequence Resource for Two Populations of Ditylenchus destructor, the Migratory Endoparasitic Phytonematode.</title>
        <authorList>
            <person name="Zhang H."/>
            <person name="Lin R."/>
            <person name="Xie B."/>
        </authorList>
    </citation>
    <scope>NUCLEOTIDE SEQUENCE</scope>
    <source>
        <strain evidence="3">BazhouSP</strain>
    </source>
</reference>
<dbReference type="GO" id="GO:0005938">
    <property type="term" value="C:cell cortex"/>
    <property type="evidence" value="ECO:0007669"/>
    <property type="project" value="TreeGrafter"/>
</dbReference>
<feature type="compositionally biased region" description="Polar residues" evidence="1">
    <location>
        <begin position="696"/>
        <end position="709"/>
    </location>
</feature>
<feature type="region of interest" description="Disordered" evidence="1">
    <location>
        <begin position="759"/>
        <end position="787"/>
    </location>
</feature>
<name>A0AAD4MVU5_9BILA</name>
<feature type="region of interest" description="Disordered" evidence="1">
    <location>
        <begin position="253"/>
        <end position="288"/>
    </location>
</feature>
<feature type="compositionally biased region" description="Low complexity" evidence="1">
    <location>
        <begin position="648"/>
        <end position="662"/>
    </location>
</feature>
<dbReference type="PANTHER" id="PTHR39387:SF1">
    <property type="entry name" value="SHAVENOID, ISOFORM B"/>
    <property type="match status" value="1"/>
</dbReference>
<comment type="caution">
    <text evidence="3">The sequence shown here is derived from an EMBL/GenBank/DDBJ whole genome shotgun (WGS) entry which is preliminary data.</text>
</comment>
<gene>
    <name evidence="3" type="ORF">DdX_13101</name>
</gene>
<feature type="compositionally biased region" description="Basic residues" evidence="1">
    <location>
        <begin position="759"/>
        <end position="768"/>
    </location>
</feature>
<feature type="transmembrane region" description="Helical" evidence="2">
    <location>
        <begin position="298"/>
        <end position="321"/>
    </location>
</feature>